<feature type="compositionally biased region" description="Low complexity" evidence="1">
    <location>
        <begin position="64"/>
        <end position="83"/>
    </location>
</feature>
<feature type="compositionally biased region" description="Low complexity" evidence="1">
    <location>
        <begin position="43"/>
        <end position="56"/>
    </location>
</feature>
<evidence type="ECO:0000256" key="1">
    <source>
        <dbReference type="SAM" id="MobiDB-lite"/>
    </source>
</evidence>
<protein>
    <submittedName>
        <fullName evidence="2">Uncharacterized protein</fullName>
    </submittedName>
</protein>
<organism evidence="2 3">
    <name type="scientific">Mucor flavus</name>
    <dbReference type="NCBI Taxonomy" id="439312"/>
    <lineage>
        <taxon>Eukaryota</taxon>
        <taxon>Fungi</taxon>
        <taxon>Fungi incertae sedis</taxon>
        <taxon>Mucoromycota</taxon>
        <taxon>Mucoromycotina</taxon>
        <taxon>Mucoromycetes</taxon>
        <taxon>Mucorales</taxon>
        <taxon>Mucorineae</taxon>
        <taxon>Mucoraceae</taxon>
        <taxon>Mucor</taxon>
    </lineage>
</organism>
<feature type="region of interest" description="Disordered" evidence="1">
    <location>
        <begin position="43"/>
        <end position="107"/>
    </location>
</feature>
<reference evidence="2 3" key="1">
    <citation type="submission" date="2024-04" db="EMBL/GenBank/DDBJ databases">
        <title>genome sequences of Mucor flavus KT1a and Helicostylum pulchrum KT1b strains isolated from the surface of a dry-aged beef.</title>
        <authorList>
            <person name="Toyotome T."/>
            <person name="Hosono M."/>
            <person name="Torimaru M."/>
            <person name="Fukuda K."/>
            <person name="Mikami N."/>
        </authorList>
    </citation>
    <scope>NUCLEOTIDE SEQUENCE [LARGE SCALE GENOMIC DNA]</scope>
    <source>
        <strain evidence="2 3">KT1a</strain>
    </source>
</reference>
<evidence type="ECO:0000313" key="3">
    <source>
        <dbReference type="Proteomes" id="UP001473302"/>
    </source>
</evidence>
<gene>
    <name evidence="2" type="ORF">MFLAVUS_004866</name>
</gene>
<evidence type="ECO:0000313" key="2">
    <source>
        <dbReference type="EMBL" id="GAA5811429.1"/>
    </source>
</evidence>
<dbReference type="Proteomes" id="UP001473302">
    <property type="component" value="Unassembled WGS sequence"/>
</dbReference>
<name>A0ABP9YX75_9FUNG</name>
<dbReference type="EMBL" id="BAABUK010000010">
    <property type="protein sequence ID" value="GAA5811429.1"/>
    <property type="molecule type" value="Genomic_DNA"/>
</dbReference>
<sequence>MNIWDTAIETFICTHAVYDALKDKTNVINQNVINQNVINQNVVHPTTSPSPNQTSSLKEVTPQSSSWSSTAASATSTSSNKSSTLKRVANDDPSPSSQNKRRGRYVGNGNMLDLVSPGVIPVRFASIGKQISVDLQIPLSLKYTKNERPILVKVIETTSLYDIEVIVKDIPQVPMLVFNHISTLFYQNCRLSRLYSA</sequence>
<proteinExistence type="predicted"/>
<accession>A0ABP9YX75</accession>
<comment type="caution">
    <text evidence="2">The sequence shown here is derived from an EMBL/GenBank/DDBJ whole genome shotgun (WGS) entry which is preliminary data.</text>
</comment>
<keyword evidence="3" id="KW-1185">Reference proteome</keyword>